<dbReference type="GO" id="GO:0009055">
    <property type="term" value="F:electron transfer activity"/>
    <property type="evidence" value="ECO:0007669"/>
    <property type="project" value="InterPro"/>
</dbReference>
<dbReference type="SUPFAM" id="SSF53822">
    <property type="entry name" value="Periplasmic binding protein-like I"/>
    <property type="match status" value="1"/>
</dbReference>
<evidence type="ECO:0000259" key="8">
    <source>
        <dbReference type="PROSITE" id="PS51007"/>
    </source>
</evidence>
<keyword evidence="3 6" id="KW-0479">Metal-binding</keyword>
<evidence type="ECO:0000256" key="3">
    <source>
        <dbReference type="ARBA" id="ARBA00022723"/>
    </source>
</evidence>
<comment type="similarity">
    <text evidence="1">Belongs to the leucine-binding protein family.</text>
</comment>
<feature type="domain" description="Cytochrome c" evidence="8">
    <location>
        <begin position="34"/>
        <end position="161"/>
    </location>
</feature>
<dbReference type="Proteomes" id="UP000028725">
    <property type="component" value="Unassembled WGS sequence"/>
</dbReference>
<reference evidence="9 10" key="1">
    <citation type="submission" date="2014-04" db="EMBL/GenBank/DDBJ databases">
        <title>Genome assembly of Hyalangium minutum DSM 14724.</title>
        <authorList>
            <person name="Sharma G."/>
            <person name="Subramanian S."/>
        </authorList>
    </citation>
    <scope>NUCLEOTIDE SEQUENCE [LARGE SCALE GENOMIC DNA]</scope>
    <source>
        <strain evidence="9 10">DSM 14724</strain>
    </source>
</reference>
<comment type="caution">
    <text evidence="9">The sequence shown here is derived from an EMBL/GenBank/DDBJ whole genome shotgun (WGS) entry which is preliminary data.</text>
</comment>
<keyword evidence="4 7" id="KW-0732">Signal</keyword>
<dbReference type="InterPro" id="IPR028082">
    <property type="entry name" value="Peripla_BP_I"/>
</dbReference>
<keyword evidence="5 6" id="KW-0408">Iron</keyword>
<evidence type="ECO:0000256" key="6">
    <source>
        <dbReference type="PROSITE-ProRule" id="PRU00433"/>
    </source>
</evidence>
<evidence type="ECO:0000256" key="1">
    <source>
        <dbReference type="ARBA" id="ARBA00010062"/>
    </source>
</evidence>
<dbReference type="Gene3D" id="1.10.760.10">
    <property type="entry name" value="Cytochrome c-like domain"/>
    <property type="match status" value="1"/>
</dbReference>
<evidence type="ECO:0000256" key="2">
    <source>
        <dbReference type="ARBA" id="ARBA00022617"/>
    </source>
</evidence>
<dbReference type="Gene3D" id="3.40.50.2300">
    <property type="match status" value="2"/>
</dbReference>
<dbReference type="PROSITE" id="PS51007">
    <property type="entry name" value="CYTC"/>
    <property type="match status" value="1"/>
</dbReference>
<proteinExistence type="inferred from homology"/>
<sequence>MSWARGWVLLGASLAVAMAAAVVRPAAAPRSSPEEVHRGRALFHRGVTASGEPLRALLGEEGVELSGQAAACANCHHSTGRGSQEGGVAAPDITARSLSRVRPEGTPGRTAGRPAYDVASLARAIQHGVDPAGRRLSIAMPHFVLSEQDMSALASYLSVLGEEKAPGVSDQALRVGALLPLSGPRAPMGQDVRDVLQAAIAEVNAEGGVYRRRLELIIEDESGAGAAQARLLETGVVALLNGVQPRDGHAEEESPPILMALPATDVPSGEAIFALYSGLSVQARVAMQHGMEADPKALHWAVVAPEDAAGRQWLAGVRTETSRREGVTLREHLYLADARSLESVVAALRRDPPSAILFGGTLSELQLLVAGLGNSAQQTAIYAPLMLGRPDGLSMAPEVARRVRFVSPVPLEAALHSRSPEFRSFLQRHSLSERHWVAQVSGYVSVKLLVEGLKRAGSGVTQAGLVAALESMRDFETPLTPPVSFGPSRRVGLLGASLVQMDPAANRLLPLASWRELTP</sequence>
<gene>
    <name evidence="9" type="ORF">DB31_2034</name>
</gene>
<dbReference type="Pfam" id="PF13458">
    <property type="entry name" value="Peripla_BP_6"/>
    <property type="match status" value="1"/>
</dbReference>
<accession>A0A085W977</accession>
<evidence type="ECO:0000256" key="5">
    <source>
        <dbReference type="ARBA" id="ARBA00023004"/>
    </source>
</evidence>
<keyword evidence="10" id="KW-1185">Reference proteome</keyword>
<feature type="signal peptide" evidence="7">
    <location>
        <begin position="1"/>
        <end position="19"/>
    </location>
</feature>
<dbReference type="GO" id="GO:0020037">
    <property type="term" value="F:heme binding"/>
    <property type="evidence" value="ECO:0007669"/>
    <property type="project" value="InterPro"/>
</dbReference>
<dbReference type="PANTHER" id="PTHR47235">
    <property type="entry name" value="BLR6548 PROTEIN"/>
    <property type="match status" value="1"/>
</dbReference>
<dbReference type="InterPro" id="IPR036909">
    <property type="entry name" value="Cyt_c-like_dom_sf"/>
</dbReference>
<evidence type="ECO:0000256" key="7">
    <source>
        <dbReference type="SAM" id="SignalP"/>
    </source>
</evidence>
<evidence type="ECO:0000313" key="9">
    <source>
        <dbReference type="EMBL" id="KFE64240.1"/>
    </source>
</evidence>
<dbReference type="OrthoDB" id="5558268at2"/>
<dbReference type="GO" id="GO:0046872">
    <property type="term" value="F:metal ion binding"/>
    <property type="evidence" value="ECO:0007669"/>
    <property type="project" value="UniProtKB-KW"/>
</dbReference>
<dbReference type="STRING" id="394096.DB31_2034"/>
<dbReference type="EMBL" id="JMCB01000014">
    <property type="protein sequence ID" value="KFE64240.1"/>
    <property type="molecule type" value="Genomic_DNA"/>
</dbReference>
<evidence type="ECO:0000313" key="10">
    <source>
        <dbReference type="Proteomes" id="UP000028725"/>
    </source>
</evidence>
<evidence type="ECO:0000256" key="4">
    <source>
        <dbReference type="ARBA" id="ARBA00022729"/>
    </source>
</evidence>
<protein>
    <submittedName>
        <fullName evidence="9">Cytochrome c family protein</fullName>
    </submittedName>
</protein>
<feature type="chain" id="PRO_5001799339" evidence="7">
    <location>
        <begin position="20"/>
        <end position="519"/>
    </location>
</feature>
<keyword evidence="2 6" id="KW-0349">Heme</keyword>
<dbReference type="InterPro" id="IPR009056">
    <property type="entry name" value="Cyt_c-like_dom"/>
</dbReference>
<dbReference type="InterPro" id="IPR028081">
    <property type="entry name" value="Leu-bd"/>
</dbReference>
<dbReference type="Pfam" id="PF00034">
    <property type="entry name" value="Cytochrom_C"/>
    <property type="match status" value="1"/>
</dbReference>
<name>A0A085W977_9BACT</name>
<dbReference type="PANTHER" id="PTHR47235:SF1">
    <property type="entry name" value="BLR6548 PROTEIN"/>
    <property type="match status" value="1"/>
</dbReference>
<dbReference type="AlphaFoldDB" id="A0A085W977"/>
<dbReference type="SUPFAM" id="SSF46626">
    <property type="entry name" value="Cytochrome c"/>
    <property type="match status" value="1"/>
</dbReference>
<organism evidence="9 10">
    <name type="scientific">Hyalangium minutum</name>
    <dbReference type="NCBI Taxonomy" id="394096"/>
    <lineage>
        <taxon>Bacteria</taxon>
        <taxon>Pseudomonadati</taxon>
        <taxon>Myxococcota</taxon>
        <taxon>Myxococcia</taxon>
        <taxon>Myxococcales</taxon>
        <taxon>Cystobacterineae</taxon>
        <taxon>Archangiaceae</taxon>
        <taxon>Hyalangium</taxon>
    </lineage>
</organism>